<protein>
    <submittedName>
        <fullName evidence="3">Uncharacterized protein</fullName>
    </submittedName>
</protein>
<reference evidence="3" key="1">
    <citation type="submission" date="2021-01" db="EMBL/GenBank/DDBJ databases">
        <authorList>
            <person name="Corre E."/>
            <person name="Pelletier E."/>
            <person name="Niang G."/>
            <person name="Scheremetjew M."/>
            <person name="Finn R."/>
            <person name="Kale V."/>
            <person name="Holt S."/>
            <person name="Cochrane G."/>
            <person name="Meng A."/>
            <person name="Brown T."/>
            <person name="Cohen L."/>
        </authorList>
    </citation>
    <scope>NUCLEOTIDE SEQUENCE</scope>
    <source>
        <strain evidence="3">OF101</strain>
    </source>
</reference>
<organism evidence="3">
    <name type="scientific">Alexandrium catenella</name>
    <name type="common">Red tide dinoflagellate</name>
    <name type="synonym">Gonyaulax catenella</name>
    <dbReference type="NCBI Taxonomy" id="2925"/>
    <lineage>
        <taxon>Eukaryota</taxon>
        <taxon>Sar</taxon>
        <taxon>Alveolata</taxon>
        <taxon>Dinophyceae</taxon>
        <taxon>Gonyaulacales</taxon>
        <taxon>Pyrocystaceae</taxon>
        <taxon>Alexandrium</taxon>
    </lineage>
</organism>
<feature type="transmembrane region" description="Helical" evidence="2">
    <location>
        <begin position="31"/>
        <end position="64"/>
    </location>
</feature>
<name>A0A7S1WGM8_ALECA</name>
<sequence length="239" mass="24931">MILPLGGPMGMTEDEPPPSIIKEEYSTYWWALVAILSIVAVGRAVALDVFGGIVSVMVGFFAWYMVRDGCAKMTQYCLLMFGICCAMEAMFEFISLATSLAGRRTEHTTRAPVTDSKVSYTTVVETHAFFDPAMGWHYNFQSGMKIATFLSLILSACLSSVTYNLFPSRLFDEEAMGGGGAGGNGRLLGNSPGGGGGYQGFGSTSGGGRPLGGGGGGPVGGSGGRPPLFEGTGQRLGAN</sequence>
<dbReference type="AlphaFoldDB" id="A0A7S1WGM8"/>
<gene>
    <name evidence="3" type="ORF">ACAT0790_LOCUS43819</name>
</gene>
<dbReference type="EMBL" id="HBGE01073164">
    <property type="protein sequence ID" value="CAD9167051.1"/>
    <property type="molecule type" value="Transcribed_RNA"/>
</dbReference>
<evidence type="ECO:0000313" key="3">
    <source>
        <dbReference type="EMBL" id="CAD9167051.1"/>
    </source>
</evidence>
<keyword evidence="2" id="KW-0472">Membrane</keyword>
<evidence type="ECO:0000256" key="2">
    <source>
        <dbReference type="SAM" id="Phobius"/>
    </source>
</evidence>
<keyword evidence="2" id="KW-1133">Transmembrane helix</keyword>
<feature type="region of interest" description="Disordered" evidence="1">
    <location>
        <begin position="182"/>
        <end position="239"/>
    </location>
</feature>
<feature type="transmembrane region" description="Helical" evidence="2">
    <location>
        <begin position="146"/>
        <end position="166"/>
    </location>
</feature>
<accession>A0A7S1WGM8</accession>
<feature type="compositionally biased region" description="Gly residues" evidence="1">
    <location>
        <begin position="182"/>
        <end position="224"/>
    </location>
</feature>
<proteinExistence type="predicted"/>
<evidence type="ECO:0000256" key="1">
    <source>
        <dbReference type="SAM" id="MobiDB-lite"/>
    </source>
</evidence>
<keyword evidence="2" id="KW-0812">Transmembrane</keyword>
<feature type="transmembrane region" description="Helical" evidence="2">
    <location>
        <begin position="76"/>
        <end position="97"/>
    </location>
</feature>